<dbReference type="InterPro" id="IPR010982">
    <property type="entry name" value="Lambda_DNA-bd_dom_sf"/>
</dbReference>
<dbReference type="RefSeq" id="WP_346161823.1">
    <property type="nucleotide sequence ID" value="NZ_BAAABZ010000105.1"/>
</dbReference>
<proteinExistence type="predicted"/>
<comment type="caution">
    <text evidence="2">The sequence shown here is derived from an EMBL/GenBank/DDBJ whole genome shotgun (WGS) entry which is preliminary data.</text>
</comment>
<sequence length="108" mass="11859">MKRQVSYQWRLRELMATAGMFTTSELAPPLAERGINLSLSQVHRLVTGTPERLSLPVLAALCDIFECTPTDLIATKAENATIRKVATGDAVVDLSAVRPKRARIRPEG</sequence>
<accession>A0ABN1EWN8</accession>
<dbReference type="Proteomes" id="UP001501576">
    <property type="component" value="Unassembled WGS sequence"/>
</dbReference>
<feature type="domain" description="HTH cro/C1-type" evidence="1">
    <location>
        <begin position="10"/>
        <end position="77"/>
    </location>
</feature>
<keyword evidence="3" id="KW-1185">Reference proteome</keyword>
<dbReference type="Pfam" id="PF13443">
    <property type="entry name" value="HTH_26"/>
    <property type="match status" value="1"/>
</dbReference>
<dbReference type="EMBL" id="BAAABZ010000105">
    <property type="protein sequence ID" value="GAA0575538.1"/>
    <property type="molecule type" value="Genomic_DNA"/>
</dbReference>
<dbReference type="InterPro" id="IPR001387">
    <property type="entry name" value="Cro/C1-type_HTH"/>
</dbReference>
<protein>
    <recommendedName>
        <fullName evidence="1">HTH cro/C1-type domain-containing protein</fullName>
    </recommendedName>
</protein>
<organism evidence="2 3">
    <name type="scientific">Streptomyces mordarskii</name>
    <dbReference type="NCBI Taxonomy" id="1226758"/>
    <lineage>
        <taxon>Bacteria</taxon>
        <taxon>Bacillati</taxon>
        <taxon>Actinomycetota</taxon>
        <taxon>Actinomycetes</taxon>
        <taxon>Kitasatosporales</taxon>
        <taxon>Streptomycetaceae</taxon>
        <taxon>Streptomyces</taxon>
    </lineage>
</organism>
<name>A0ABN1EWN8_9ACTN</name>
<reference evidence="2 3" key="1">
    <citation type="journal article" date="2019" name="Int. J. Syst. Evol. Microbiol.">
        <title>The Global Catalogue of Microorganisms (GCM) 10K type strain sequencing project: providing services to taxonomists for standard genome sequencing and annotation.</title>
        <authorList>
            <consortium name="The Broad Institute Genomics Platform"/>
            <consortium name="The Broad Institute Genome Sequencing Center for Infectious Disease"/>
            <person name="Wu L."/>
            <person name="Ma J."/>
        </authorList>
    </citation>
    <scope>NUCLEOTIDE SEQUENCE [LARGE SCALE GENOMIC DNA]</scope>
    <source>
        <strain evidence="2 3">JCM 5052</strain>
    </source>
</reference>
<evidence type="ECO:0000313" key="2">
    <source>
        <dbReference type="EMBL" id="GAA0575538.1"/>
    </source>
</evidence>
<gene>
    <name evidence="2" type="ORF">GCM10010390_93010</name>
</gene>
<evidence type="ECO:0000259" key="1">
    <source>
        <dbReference type="Pfam" id="PF13443"/>
    </source>
</evidence>
<evidence type="ECO:0000313" key="3">
    <source>
        <dbReference type="Proteomes" id="UP001501576"/>
    </source>
</evidence>
<dbReference type="Gene3D" id="1.10.260.40">
    <property type="entry name" value="lambda repressor-like DNA-binding domains"/>
    <property type="match status" value="1"/>
</dbReference>
<dbReference type="SUPFAM" id="SSF47413">
    <property type="entry name" value="lambda repressor-like DNA-binding domains"/>
    <property type="match status" value="1"/>
</dbReference>